<dbReference type="InterPro" id="IPR027417">
    <property type="entry name" value="P-loop_NTPase"/>
</dbReference>
<reference evidence="3" key="1">
    <citation type="submission" date="2024-02" db="EMBL/GenBank/DDBJ databases">
        <authorList>
            <consortium name="ELIXIR-Norway"/>
            <consortium name="Elixir Norway"/>
        </authorList>
    </citation>
    <scope>NUCLEOTIDE SEQUENCE</scope>
</reference>
<organism evidence="3 4">
    <name type="scientific">Sphagnum jensenii</name>
    <dbReference type="NCBI Taxonomy" id="128206"/>
    <lineage>
        <taxon>Eukaryota</taxon>
        <taxon>Viridiplantae</taxon>
        <taxon>Streptophyta</taxon>
        <taxon>Embryophyta</taxon>
        <taxon>Bryophyta</taxon>
        <taxon>Sphagnophytina</taxon>
        <taxon>Sphagnopsida</taxon>
        <taxon>Sphagnales</taxon>
        <taxon>Sphagnaceae</taxon>
        <taxon>Sphagnum</taxon>
    </lineage>
</organism>
<feature type="domain" description="Deoxynucleoside kinase" evidence="2">
    <location>
        <begin position="317"/>
        <end position="567"/>
    </location>
</feature>
<dbReference type="PANTHER" id="PTHR10513">
    <property type="entry name" value="DEOXYNUCLEOSIDE KINASE"/>
    <property type="match status" value="1"/>
</dbReference>
<proteinExistence type="predicted"/>
<gene>
    <name evidence="3" type="ORF">CSSPJE1EN1_LOCUS17330</name>
</gene>
<dbReference type="EMBL" id="OZ020099">
    <property type="protein sequence ID" value="CAK9271852.1"/>
    <property type="molecule type" value="Genomic_DNA"/>
</dbReference>
<dbReference type="InterPro" id="IPR050566">
    <property type="entry name" value="Deoxyribonucleoside_kinase"/>
</dbReference>
<evidence type="ECO:0000256" key="1">
    <source>
        <dbReference type="SAM" id="MobiDB-lite"/>
    </source>
</evidence>
<dbReference type="PANTHER" id="PTHR10513:SF35">
    <property type="entry name" value="DEOXYADENOSINE KINASE"/>
    <property type="match status" value="1"/>
</dbReference>
<evidence type="ECO:0000313" key="3">
    <source>
        <dbReference type="EMBL" id="CAK9271852.1"/>
    </source>
</evidence>
<protein>
    <recommendedName>
        <fullName evidence="2">Deoxynucleoside kinase domain-containing protein</fullName>
    </recommendedName>
</protein>
<dbReference type="InterPro" id="IPR031314">
    <property type="entry name" value="DNK_dom"/>
</dbReference>
<keyword evidence="4" id="KW-1185">Reference proteome</keyword>
<evidence type="ECO:0000259" key="2">
    <source>
        <dbReference type="Pfam" id="PF01712"/>
    </source>
</evidence>
<sequence length="620" mass="69105">MPSLLYSSLLYTSAKRFIMPATMQKLQVPTRTLEGSCEFLLQRRRGSLLGIGNCFCGFQLSALVRNRSVFRSSLHAVGQPISSVANALVREVHVPIKPLPKGLPQEWTLHSRRAFSRSGCKKPYGTAPHVDCLRAPDSEADGQLGAKEMTLHFDSPVVEAEVSGAVLAEAPGERETASGKEETPSLHRDLDSTATVSSGMDAEAGRARECQRRPIGANAARNVAIPSSDLLTVPGIGPRNMEKLVAKGIAKLAELKQLYLDKFRQDGSEKMVEYLQSSVGILHKNHAESITNFIKHTVDAELGPKEDCPPVKKRLTFCVEGNISVGKSTFLQKIASETIELQDLVEIVPEPVAKWQDVGKEHHNILESFYAEPERYAYTFQNYVFVTRLMQERESANGVKPLRLMERSVFSDRMVFVRAVHEAKWMSEMEISIYDSWFNPVVSELPGLVPDAFIYLRASPDTCLRRLQSRKRPEEQGVSLEYLRGLHEKHEQWLLPANSSSAGVLSVSPALREPMSTRICDRVFYLEGDHVHSCIQKVPALMLDCDANIDFSHDIEAKAEYAKQVAEFFEYVQRTKDNLRGPRQLLPSSGGLLGPDGSQLLSRNSIKAVDFSEQMSSYCL</sequence>
<dbReference type="Pfam" id="PF01712">
    <property type="entry name" value="dNK"/>
    <property type="match status" value="1"/>
</dbReference>
<dbReference type="CDD" id="cd01673">
    <property type="entry name" value="dNK"/>
    <property type="match status" value="1"/>
</dbReference>
<dbReference type="SUPFAM" id="SSF52540">
    <property type="entry name" value="P-loop containing nucleoside triphosphate hydrolases"/>
    <property type="match status" value="1"/>
</dbReference>
<feature type="compositionally biased region" description="Basic and acidic residues" evidence="1">
    <location>
        <begin position="171"/>
        <end position="191"/>
    </location>
</feature>
<dbReference type="Proteomes" id="UP001497444">
    <property type="component" value="Chromosome 4"/>
</dbReference>
<accession>A0ABP0WYG3</accession>
<feature type="region of interest" description="Disordered" evidence="1">
    <location>
        <begin position="169"/>
        <end position="209"/>
    </location>
</feature>
<evidence type="ECO:0000313" key="4">
    <source>
        <dbReference type="Proteomes" id="UP001497444"/>
    </source>
</evidence>
<name>A0ABP0WYG3_9BRYO</name>
<dbReference type="Gene3D" id="3.40.50.300">
    <property type="entry name" value="P-loop containing nucleotide triphosphate hydrolases"/>
    <property type="match status" value="1"/>
</dbReference>